<dbReference type="Pfam" id="PF04239">
    <property type="entry name" value="DUF421"/>
    <property type="match status" value="1"/>
</dbReference>
<dbReference type="AlphaFoldDB" id="A0A939JWY2"/>
<comment type="caution">
    <text evidence="9">The sequence shown here is derived from an EMBL/GenBank/DDBJ whole genome shotgun (WGS) entry which is preliminary data.</text>
</comment>
<dbReference type="RefSeq" id="WP_207334436.1">
    <property type="nucleotide sequence ID" value="NZ_JAFMYU010000003.1"/>
</dbReference>
<name>A0A939JWY2_9BACT</name>
<comment type="subcellular location">
    <subcellularLocation>
        <location evidence="1">Cell membrane</location>
        <topology evidence="1">Multi-pass membrane protein</topology>
    </subcellularLocation>
</comment>
<dbReference type="PANTHER" id="PTHR34582">
    <property type="entry name" value="UPF0702 TRANSMEMBRANE PROTEIN YCAP"/>
    <property type="match status" value="1"/>
</dbReference>
<evidence type="ECO:0000256" key="4">
    <source>
        <dbReference type="ARBA" id="ARBA00022692"/>
    </source>
</evidence>
<evidence type="ECO:0000256" key="6">
    <source>
        <dbReference type="ARBA" id="ARBA00023136"/>
    </source>
</evidence>
<gene>
    <name evidence="9" type="ORF">J2I48_05685</name>
</gene>
<evidence type="ECO:0000313" key="10">
    <source>
        <dbReference type="Proteomes" id="UP000664795"/>
    </source>
</evidence>
<evidence type="ECO:0000256" key="2">
    <source>
        <dbReference type="ARBA" id="ARBA00006448"/>
    </source>
</evidence>
<dbReference type="PANTHER" id="PTHR34582:SF6">
    <property type="entry name" value="UPF0702 TRANSMEMBRANE PROTEIN YCAP"/>
    <property type="match status" value="1"/>
</dbReference>
<accession>A0A939JWY2</accession>
<feature type="domain" description="YetF C-terminal" evidence="8">
    <location>
        <begin position="98"/>
        <end position="165"/>
    </location>
</feature>
<evidence type="ECO:0000313" key="9">
    <source>
        <dbReference type="EMBL" id="MBO0930474.1"/>
    </source>
</evidence>
<evidence type="ECO:0000259" key="8">
    <source>
        <dbReference type="Pfam" id="PF04239"/>
    </source>
</evidence>
<dbReference type="InterPro" id="IPR023090">
    <property type="entry name" value="UPF0702_alpha/beta_dom_sf"/>
</dbReference>
<keyword evidence="5 7" id="KW-1133">Transmembrane helix</keyword>
<feature type="transmembrane region" description="Helical" evidence="7">
    <location>
        <begin position="12"/>
        <end position="37"/>
    </location>
</feature>
<sequence>MEKLFDVDWRTMFIPSSSILEIIIRGSLTYWFVFLFLRFFRRSSGQLNVTDILLITLISDASQNAMAGSYESVTEGVALVGTLVAWDYSINWLGYRSVFFDRLGNPDPVLLIKDGVLQRQNLKKQLITEDEFMGLLRQQSVESVEDVKRCFLEGSGNLSVILKEQK</sequence>
<reference evidence="9 10" key="1">
    <citation type="submission" date="2021-03" db="EMBL/GenBank/DDBJ databases">
        <title>Fibrella sp. HMF5036 genome sequencing and assembly.</title>
        <authorList>
            <person name="Kang H."/>
            <person name="Kim H."/>
            <person name="Bae S."/>
            <person name="Joh K."/>
        </authorList>
    </citation>
    <scope>NUCLEOTIDE SEQUENCE [LARGE SCALE GENOMIC DNA]</scope>
    <source>
        <strain evidence="9 10">HMF5036</strain>
    </source>
</reference>
<proteinExistence type="inferred from homology"/>
<keyword evidence="3" id="KW-1003">Cell membrane</keyword>
<dbReference type="Proteomes" id="UP000664795">
    <property type="component" value="Unassembled WGS sequence"/>
</dbReference>
<evidence type="ECO:0000256" key="1">
    <source>
        <dbReference type="ARBA" id="ARBA00004651"/>
    </source>
</evidence>
<dbReference type="Gene3D" id="3.30.240.20">
    <property type="entry name" value="bsu07140 like domains"/>
    <property type="match status" value="1"/>
</dbReference>
<protein>
    <submittedName>
        <fullName evidence="9">DUF421 domain-containing protein</fullName>
    </submittedName>
</protein>
<keyword evidence="6 7" id="KW-0472">Membrane</keyword>
<dbReference type="EMBL" id="JAFMYU010000003">
    <property type="protein sequence ID" value="MBO0930474.1"/>
    <property type="molecule type" value="Genomic_DNA"/>
</dbReference>
<evidence type="ECO:0000256" key="3">
    <source>
        <dbReference type="ARBA" id="ARBA00022475"/>
    </source>
</evidence>
<keyword evidence="4 7" id="KW-0812">Transmembrane</keyword>
<comment type="similarity">
    <text evidence="2">Belongs to the UPF0702 family.</text>
</comment>
<evidence type="ECO:0000256" key="7">
    <source>
        <dbReference type="SAM" id="Phobius"/>
    </source>
</evidence>
<dbReference type="InterPro" id="IPR007353">
    <property type="entry name" value="DUF421"/>
</dbReference>
<organism evidence="9 10">
    <name type="scientific">Fibrella aquatilis</name>
    <dbReference type="NCBI Taxonomy" id="2817059"/>
    <lineage>
        <taxon>Bacteria</taxon>
        <taxon>Pseudomonadati</taxon>
        <taxon>Bacteroidota</taxon>
        <taxon>Cytophagia</taxon>
        <taxon>Cytophagales</taxon>
        <taxon>Spirosomataceae</taxon>
        <taxon>Fibrella</taxon>
    </lineage>
</organism>
<keyword evidence="10" id="KW-1185">Reference proteome</keyword>
<evidence type="ECO:0000256" key="5">
    <source>
        <dbReference type="ARBA" id="ARBA00022989"/>
    </source>
</evidence>
<dbReference type="GO" id="GO:0005886">
    <property type="term" value="C:plasma membrane"/>
    <property type="evidence" value="ECO:0007669"/>
    <property type="project" value="UniProtKB-SubCell"/>
</dbReference>